<dbReference type="Pfam" id="PF25583">
    <property type="entry name" value="WCX"/>
    <property type="match status" value="1"/>
</dbReference>
<sequence>MPDTTLRQLKLLECIPRFPFKKTPQEMKEVLESEGFDISERSIQRDLIKLSSVLPLISDERNKPFGWSWIRNAPDFGPAMDPIEALSLSLAHQYLEPLMPGQSFNRVKIFFDRADSVLKESSRSKIKKWRDRVRVVPQWQRLISPKINEKAQSAIYDALLRGNQLKVNYVKRGTTEGETRLVNPLGIVLQGNVHRLICTMAEDPDNVRHLPVHRFRRAEWNGLKSKEPKGFDMDQYIEEQRIGFLLSNKPINIEVLFEASSGFHLTETPISKNQKLNQLESGKFLLKASLANTEQLRWWLLGFGNRVEVLKPKSLRNEFTEIAKGLSKIYK</sequence>
<dbReference type="EMBL" id="UINC01014019">
    <property type="protein sequence ID" value="SVA60102.1"/>
    <property type="molecule type" value="Genomic_DNA"/>
</dbReference>
<organism evidence="3">
    <name type="scientific">marine metagenome</name>
    <dbReference type="NCBI Taxonomy" id="408172"/>
    <lineage>
        <taxon>unclassified sequences</taxon>
        <taxon>metagenomes</taxon>
        <taxon>ecological metagenomes</taxon>
    </lineage>
</organism>
<proteinExistence type="predicted"/>
<name>A0A381X6B2_9ZZZZ</name>
<reference evidence="3" key="1">
    <citation type="submission" date="2018-05" db="EMBL/GenBank/DDBJ databases">
        <authorList>
            <person name="Lanie J.A."/>
            <person name="Ng W.-L."/>
            <person name="Kazmierczak K.M."/>
            <person name="Andrzejewski T.M."/>
            <person name="Davidsen T.M."/>
            <person name="Wayne K.J."/>
            <person name="Tettelin H."/>
            <person name="Glass J.I."/>
            <person name="Rusch D."/>
            <person name="Podicherti R."/>
            <person name="Tsui H.-C.T."/>
            <person name="Winkler M.E."/>
        </authorList>
    </citation>
    <scope>NUCLEOTIDE SEQUENCE</scope>
</reference>
<dbReference type="Pfam" id="PF13280">
    <property type="entry name" value="WYL"/>
    <property type="match status" value="1"/>
</dbReference>
<feature type="domain" description="WYL" evidence="1">
    <location>
        <begin position="154"/>
        <end position="219"/>
    </location>
</feature>
<dbReference type="AlphaFoldDB" id="A0A381X6B2"/>
<dbReference type="InterPro" id="IPR026881">
    <property type="entry name" value="WYL_dom"/>
</dbReference>
<evidence type="ECO:0000259" key="1">
    <source>
        <dbReference type="Pfam" id="PF13280"/>
    </source>
</evidence>
<gene>
    <name evidence="3" type="ORF">METZ01_LOCUS112956</name>
</gene>
<dbReference type="InterPro" id="IPR051534">
    <property type="entry name" value="CBASS_pafABC_assoc_protein"/>
</dbReference>
<dbReference type="PANTHER" id="PTHR34580:SF1">
    <property type="entry name" value="PROTEIN PAFC"/>
    <property type="match status" value="1"/>
</dbReference>
<dbReference type="InterPro" id="IPR057727">
    <property type="entry name" value="WCX_dom"/>
</dbReference>
<dbReference type="PANTHER" id="PTHR34580">
    <property type="match status" value="1"/>
</dbReference>
<evidence type="ECO:0000259" key="2">
    <source>
        <dbReference type="Pfam" id="PF25583"/>
    </source>
</evidence>
<feature type="domain" description="WCX" evidence="2">
    <location>
        <begin position="250"/>
        <end position="326"/>
    </location>
</feature>
<accession>A0A381X6B2</accession>
<evidence type="ECO:0000313" key="3">
    <source>
        <dbReference type="EMBL" id="SVA60102.1"/>
    </source>
</evidence>
<protein>
    <submittedName>
        <fullName evidence="3">Uncharacterized protein</fullName>
    </submittedName>
</protein>